<evidence type="ECO:0000259" key="3">
    <source>
        <dbReference type="Pfam" id="PF01117"/>
    </source>
</evidence>
<evidence type="ECO:0000313" key="5">
    <source>
        <dbReference type="EMBL" id="KAG8546907.1"/>
    </source>
</evidence>
<name>A0AAV6ZCJ5_ENGPU</name>
<comment type="similarity">
    <text evidence="1">Belongs to the aerolysin family.</text>
</comment>
<evidence type="ECO:0000256" key="2">
    <source>
        <dbReference type="ARBA" id="ARBA00023157"/>
    </source>
</evidence>
<dbReference type="EMBL" id="WNYA01000906">
    <property type="protein sequence ID" value="KAG8546906.1"/>
    <property type="molecule type" value="Genomic_DNA"/>
</dbReference>
<feature type="domain" description="Aerolysin-like C-terminal" evidence="3">
    <location>
        <begin position="213"/>
        <end position="333"/>
    </location>
</feature>
<dbReference type="SUPFAM" id="SSF56973">
    <property type="entry name" value="Aerolisin/ETX pore-forming domain"/>
    <property type="match status" value="1"/>
</dbReference>
<dbReference type="InterPro" id="IPR053237">
    <property type="entry name" value="Natterin_C"/>
</dbReference>
<evidence type="ECO:0000313" key="6">
    <source>
        <dbReference type="Proteomes" id="UP000824782"/>
    </source>
</evidence>
<dbReference type="SUPFAM" id="SSF50934">
    <property type="entry name" value="Tachylectin-2"/>
    <property type="match status" value="1"/>
</dbReference>
<dbReference type="Gene3D" id="2.20.25.650">
    <property type="entry name" value="Tachylectin-2-like"/>
    <property type="match status" value="2"/>
</dbReference>
<dbReference type="InterPro" id="IPR055267">
    <property type="entry name" value="Aerolysin-like_C"/>
</dbReference>
<evidence type="ECO:0008006" key="7">
    <source>
        <dbReference type="Google" id="ProtNLM"/>
    </source>
</evidence>
<keyword evidence="6" id="KW-1185">Reference proteome</keyword>
<proteinExistence type="inferred from homology"/>
<dbReference type="PANTHER" id="PTHR39244:SF5">
    <property type="entry name" value="NATTERIN-3-LIKE"/>
    <property type="match status" value="1"/>
</dbReference>
<dbReference type="PANTHER" id="PTHR39244">
    <property type="entry name" value="NATTERIN-4"/>
    <property type="match status" value="1"/>
</dbReference>
<dbReference type="EMBL" id="WNYA01000906">
    <property type="protein sequence ID" value="KAG8546907.1"/>
    <property type="molecule type" value="Genomic_DNA"/>
</dbReference>
<accession>A0AAV6ZCJ5</accession>
<feature type="domain" description="Tachylectin 2" evidence="4">
    <location>
        <begin position="1"/>
        <end position="173"/>
    </location>
</feature>
<dbReference type="Gene3D" id="2.20.25.510">
    <property type="match status" value="1"/>
</dbReference>
<organism evidence="5 6">
    <name type="scientific">Engystomops pustulosus</name>
    <name type="common">Tungara frog</name>
    <name type="synonym">Physalaemus pustulosus</name>
    <dbReference type="NCBI Taxonomy" id="76066"/>
    <lineage>
        <taxon>Eukaryota</taxon>
        <taxon>Metazoa</taxon>
        <taxon>Chordata</taxon>
        <taxon>Craniata</taxon>
        <taxon>Vertebrata</taxon>
        <taxon>Euteleostomi</taxon>
        <taxon>Amphibia</taxon>
        <taxon>Batrachia</taxon>
        <taxon>Anura</taxon>
        <taxon>Neobatrachia</taxon>
        <taxon>Hyloidea</taxon>
        <taxon>Leptodactylidae</taxon>
        <taxon>Leiuperinae</taxon>
        <taxon>Engystomops</taxon>
    </lineage>
</organism>
<dbReference type="InterPro" id="IPR023294">
    <property type="entry name" value="Tachylectin2"/>
</dbReference>
<dbReference type="Pfam" id="PF14517">
    <property type="entry name" value="Tachylectin"/>
    <property type="match status" value="1"/>
</dbReference>
<evidence type="ECO:0000256" key="1">
    <source>
        <dbReference type="ARBA" id="ARBA00009831"/>
    </source>
</evidence>
<reference evidence="5" key="1">
    <citation type="thesis" date="2020" institute="ProQuest LLC" country="789 East Eisenhower Parkway, Ann Arbor, MI, USA">
        <title>Comparative Genomics and Chromosome Evolution.</title>
        <authorList>
            <person name="Mudd A.B."/>
        </authorList>
    </citation>
    <scope>NUCLEOTIDE SEQUENCE</scope>
    <source>
        <strain evidence="5">237g6f4</strain>
        <tissue evidence="5">Blood</tissue>
    </source>
</reference>
<gene>
    <name evidence="5" type="ORF">GDO81_029593</name>
</gene>
<sequence length="355" mass="40699">MYRGPMPSNKDADWFRLARRVGKYEWNRVKQIVFHPLGDLYATTHDGELYKGQPPENENETWMYAKATKIGTKIWNQFDAIAFDPKGIMYAVSNRDKIYKGPPPTDEDSQWLSSSLLVGEGGWSRLTHFMAFAPDGKLWCIDRYNGNIYRGDPPTPSDTNYRLKAEYLGWYYNELRFFAFTKDKTIHNILSFEFLPDQGQRTSESPQVIGEKIYDNRESTTVLKHVFMIQKTIKEISSFTHSHGFTFEAGTETTVKTGIPLIAEGEVKISVNMSTTHNWDLTESNETEVTFSSNTEVELEPGKAIRITASVLKATLRVPYKAKVRTLFGSEVEVSGTWEGVSYYHLVVKQKDYDK</sequence>
<protein>
    <recommendedName>
        <fullName evidence="7">Tachylectin 2 domain-containing protein</fullName>
    </recommendedName>
</protein>
<dbReference type="Gene3D" id="2.170.15.10">
    <property type="entry name" value="Proaerolysin, chain A, domain 3"/>
    <property type="match status" value="1"/>
</dbReference>
<dbReference type="InterPro" id="IPR036813">
    <property type="entry name" value="Tachylectin2_sf"/>
</dbReference>
<dbReference type="Pfam" id="PF01117">
    <property type="entry name" value="Aerolysin"/>
    <property type="match status" value="1"/>
</dbReference>
<dbReference type="AlphaFoldDB" id="A0AAV6ZCJ5"/>
<comment type="caution">
    <text evidence="5">The sequence shown here is derived from an EMBL/GenBank/DDBJ whole genome shotgun (WGS) entry which is preliminary data.</text>
</comment>
<dbReference type="Proteomes" id="UP000824782">
    <property type="component" value="Unassembled WGS sequence"/>
</dbReference>
<keyword evidence="2" id="KW-1015">Disulfide bond</keyword>
<evidence type="ECO:0000259" key="4">
    <source>
        <dbReference type="Pfam" id="PF14517"/>
    </source>
</evidence>